<dbReference type="AlphaFoldDB" id="C1AD37"/>
<protein>
    <submittedName>
        <fullName evidence="1">Uncharacterized protein</fullName>
    </submittedName>
</protein>
<organism evidence="1 2">
    <name type="scientific">Gemmatimonas aurantiaca (strain DSM 14586 / JCM 11422 / NBRC 100505 / T-27)</name>
    <dbReference type="NCBI Taxonomy" id="379066"/>
    <lineage>
        <taxon>Bacteria</taxon>
        <taxon>Pseudomonadati</taxon>
        <taxon>Gemmatimonadota</taxon>
        <taxon>Gemmatimonadia</taxon>
        <taxon>Gemmatimonadales</taxon>
        <taxon>Gemmatimonadaceae</taxon>
        <taxon>Gemmatimonas</taxon>
    </lineage>
</organism>
<sequence>MTTFTDQFESTNGAPIQYDGRELHAKLVLAAANGDTIALRFLRSADRPVQGIGITCEHCEIRVAGTMAKSIGLWTDTAPKAVTLEVVKAKTGARVIFFNQWRDEKYGSTMYRLNNAAMELVPQPDGSILARCSDGFGEPDFNDLVFQLTHREPGREYLGSRDYP</sequence>
<dbReference type="OrthoDB" id="2850580at2"/>
<dbReference type="RefSeq" id="WP_015895183.1">
    <property type="nucleotide sequence ID" value="NC_012489.1"/>
</dbReference>
<evidence type="ECO:0000313" key="1">
    <source>
        <dbReference type="EMBL" id="BAH40414.1"/>
    </source>
</evidence>
<gene>
    <name evidence="1" type="ordered locus">GAU_3372</name>
</gene>
<dbReference type="STRING" id="379066.GAU_3372"/>
<dbReference type="HOGENOM" id="CLU_1561580_0_0_0"/>
<keyword evidence="2" id="KW-1185">Reference proteome</keyword>
<dbReference type="EMBL" id="AP009153">
    <property type="protein sequence ID" value="BAH40414.1"/>
    <property type="molecule type" value="Genomic_DNA"/>
</dbReference>
<name>C1AD37_GEMAT</name>
<accession>C1AD37</accession>
<proteinExistence type="predicted"/>
<dbReference type="KEGG" id="gau:GAU_3372"/>
<reference evidence="2" key="1">
    <citation type="submission" date="2006-03" db="EMBL/GenBank/DDBJ databases">
        <title>Complete genome sequence of Gemmatimonas aurantiaca T-27 that represents a novel phylum Gemmatimonadetes.</title>
        <authorList>
            <person name="Takasaki K."/>
            <person name="Ichikawa N."/>
            <person name="Miura H."/>
            <person name="Matsushita S."/>
            <person name="Watanabe Y."/>
            <person name="Oguchi A."/>
            <person name="Ankai A."/>
            <person name="Yashiro I."/>
            <person name="Takahashi M."/>
            <person name="Terui Y."/>
            <person name="Fukui S."/>
            <person name="Yokoyama H."/>
            <person name="Tanikawa S."/>
            <person name="Hanada S."/>
            <person name="Kamagata Y."/>
            <person name="Fujita N."/>
        </authorList>
    </citation>
    <scope>NUCLEOTIDE SEQUENCE [LARGE SCALE GENOMIC DNA]</scope>
    <source>
        <strain evidence="2">T-27 / DSM 14586 / JCM 11422 / NBRC 100505</strain>
    </source>
</reference>
<dbReference type="Proteomes" id="UP000002209">
    <property type="component" value="Chromosome"/>
</dbReference>
<evidence type="ECO:0000313" key="2">
    <source>
        <dbReference type="Proteomes" id="UP000002209"/>
    </source>
</evidence>